<feature type="domain" description="Protein FecR C-terminal" evidence="3">
    <location>
        <begin position="315"/>
        <end position="383"/>
    </location>
</feature>
<dbReference type="PANTHER" id="PTHR30273">
    <property type="entry name" value="PERIPLASMIC SIGNAL SENSOR AND SIGMA FACTOR ACTIVATOR FECR-RELATED"/>
    <property type="match status" value="1"/>
</dbReference>
<evidence type="ECO:0000259" key="2">
    <source>
        <dbReference type="Pfam" id="PF04773"/>
    </source>
</evidence>
<feature type="transmembrane region" description="Helical" evidence="1">
    <location>
        <begin position="71"/>
        <end position="89"/>
    </location>
</feature>
<dbReference type="Gene3D" id="2.60.120.1440">
    <property type="match status" value="1"/>
</dbReference>
<protein>
    <submittedName>
        <fullName evidence="4">Anti-sigma factor</fullName>
    </submittedName>
</protein>
<evidence type="ECO:0000256" key="1">
    <source>
        <dbReference type="SAM" id="Phobius"/>
    </source>
</evidence>
<keyword evidence="1" id="KW-1133">Transmembrane helix</keyword>
<dbReference type="PIRSF" id="PIRSF018266">
    <property type="entry name" value="FecR"/>
    <property type="match status" value="1"/>
</dbReference>
<dbReference type="Pfam" id="PF16344">
    <property type="entry name" value="FecR_C"/>
    <property type="match status" value="1"/>
</dbReference>
<dbReference type="PANTHER" id="PTHR30273:SF2">
    <property type="entry name" value="PROTEIN FECR"/>
    <property type="match status" value="1"/>
</dbReference>
<feature type="domain" description="FecR protein" evidence="2">
    <location>
        <begin position="171"/>
        <end position="275"/>
    </location>
</feature>
<accession>A0A2S9J5J9</accession>
<dbReference type="GO" id="GO:0016989">
    <property type="term" value="F:sigma factor antagonist activity"/>
    <property type="evidence" value="ECO:0007669"/>
    <property type="project" value="TreeGrafter"/>
</dbReference>
<gene>
    <name evidence="4" type="ORF">C5745_06040</name>
</gene>
<dbReference type="Pfam" id="PF04773">
    <property type="entry name" value="FecR"/>
    <property type="match status" value="1"/>
</dbReference>
<dbReference type="Gene3D" id="3.55.50.30">
    <property type="match status" value="1"/>
</dbReference>
<dbReference type="InterPro" id="IPR032508">
    <property type="entry name" value="FecR_C"/>
</dbReference>
<evidence type="ECO:0000313" key="4">
    <source>
        <dbReference type="EMBL" id="PRD48073.1"/>
    </source>
</evidence>
<comment type="caution">
    <text evidence="4">The sequence shown here is derived from an EMBL/GenBank/DDBJ whole genome shotgun (WGS) entry which is preliminary data.</text>
</comment>
<sequence>MKKDIQTLLNKYKEGKCSEQELRLLEAWFFKIADESQGEEPDSEQIRKIFNRIAHKASPSKPKVFKIGKRYATIAASILVVIGIGFSLLKTGHIPSLPWSETANYDIAAATDKAILTLQNGKKIALDSLSGHTVFSKYGVEILPGKNGEIIYRQLPIAHHHPSIDVSAYHTIETPRGGKYQVQLADGSKVWLNAGSSLTFPVRFDATERKVRLSGEAFFVVNKLIHGPDTERMQNVSFLVETDGQTVEVLGTEFNIKNYTDDLHQYTTLVEGSVKVKLSSGKEIILRPGEQAQSGEHLEAVHADLEREIAWKNGDFVFKRETLEEICKQISRWYNIDITYPEDIKSVRFSGMIRRSQPLSVIINMIESAGKVKATLKERRLTITKT</sequence>
<keyword evidence="1" id="KW-0472">Membrane</keyword>
<organism evidence="4 5">
    <name type="scientific">Sphingobacterium haloxyli</name>
    <dbReference type="NCBI Taxonomy" id="2100533"/>
    <lineage>
        <taxon>Bacteria</taxon>
        <taxon>Pseudomonadati</taxon>
        <taxon>Bacteroidota</taxon>
        <taxon>Sphingobacteriia</taxon>
        <taxon>Sphingobacteriales</taxon>
        <taxon>Sphingobacteriaceae</taxon>
        <taxon>Sphingobacterium</taxon>
    </lineage>
</organism>
<proteinExistence type="predicted"/>
<dbReference type="OrthoDB" id="1099963at2"/>
<dbReference type="InterPro" id="IPR006860">
    <property type="entry name" value="FecR"/>
</dbReference>
<dbReference type="RefSeq" id="WP_105716100.1">
    <property type="nucleotide sequence ID" value="NZ_PVBQ01000004.1"/>
</dbReference>
<dbReference type="AlphaFoldDB" id="A0A2S9J5J9"/>
<evidence type="ECO:0000313" key="5">
    <source>
        <dbReference type="Proteomes" id="UP000239711"/>
    </source>
</evidence>
<evidence type="ECO:0000259" key="3">
    <source>
        <dbReference type="Pfam" id="PF16344"/>
    </source>
</evidence>
<dbReference type="Proteomes" id="UP000239711">
    <property type="component" value="Unassembled WGS sequence"/>
</dbReference>
<reference evidence="4 5" key="1">
    <citation type="submission" date="2018-02" db="EMBL/GenBank/DDBJ databases">
        <title>The draft genome of Sphingobacterium sp. 5JN-11.</title>
        <authorList>
            <person name="Liu L."/>
            <person name="Li L."/>
            <person name="Liang L."/>
            <person name="Zhang X."/>
            <person name="Wang T."/>
        </authorList>
    </citation>
    <scope>NUCLEOTIDE SEQUENCE [LARGE SCALE GENOMIC DNA]</scope>
    <source>
        <strain evidence="4 5">5JN-11</strain>
    </source>
</reference>
<name>A0A2S9J5J9_9SPHI</name>
<dbReference type="EMBL" id="PVBQ01000004">
    <property type="protein sequence ID" value="PRD48073.1"/>
    <property type="molecule type" value="Genomic_DNA"/>
</dbReference>
<keyword evidence="1" id="KW-0812">Transmembrane</keyword>
<dbReference type="InterPro" id="IPR012373">
    <property type="entry name" value="Ferrdict_sens_TM"/>
</dbReference>
<keyword evidence="5" id="KW-1185">Reference proteome</keyword>